<comment type="caution">
    <text evidence="1">The sequence shown here is derived from an EMBL/GenBank/DDBJ whole genome shotgun (WGS) entry which is preliminary data.</text>
</comment>
<sequence length="216" mass="24743">MKPGKFIVVESLNVHVVPEIENVDAGEGYHDYGQIQKLAAKMRGFGRCVSVQNPFTNFEDVVYPYLSIPLEILRSDPMVMFWKGSDVGGAQTFVFSRVSKEGRSMGLVEATLDEECEMVQEKYVSLFHLQDKVLSIQEKKKKRDRALKKNKKSVKENYHMKITDYSLTDSDIARKQILTKSTRKTLALGKRIGFKIIGDEEEAVEELVRIELQNQY</sequence>
<dbReference type="EMBL" id="JBBPBN010002708">
    <property type="protein sequence ID" value="KAK8474019.1"/>
    <property type="molecule type" value="Genomic_DNA"/>
</dbReference>
<dbReference type="Proteomes" id="UP001396334">
    <property type="component" value="Unassembled WGS sequence"/>
</dbReference>
<name>A0ABR1Z681_9ROSI</name>
<evidence type="ECO:0000313" key="1">
    <source>
        <dbReference type="EMBL" id="KAK8474019.1"/>
    </source>
</evidence>
<proteinExistence type="predicted"/>
<protein>
    <submittedName>
        <fullName evidence="1">Uncharacterized protein</fullName>
    </submittedName>
</protein>
<keyword evidence="2" id="KW-1185">Reference proteome</keyword>
<reference evidence="1 2" key="1">
    <citation type="journal article" date="2024" name="G3 (Bethesda)">
        <title>Genome assembly of Hibiscus sabdariffa L. provides insights into metabolisms of medicinal natural products.</title>
        <authorList>
            <person name="Kim T."/>
        </authorList>
    </citation>
    <scope>NUCLEOTIDE SEQUENCE [LARGE SCALE GENOMIC DNA]</scope>
    <source>
        <strain evidence="1">TK-2024</strain>
        <tissue evidence="1">Old leaves</tissue>
    </source>
</reference>
<gene>
    <name evidence="1" type="ORF">V6N11_078737</name>
</gene>
<evidence type="ECO:0000313" key="2">
    <source>
        <dbReference type="Proteomes" id="UP001396334"/>
    </source>
</evidence>
<accession>A0ABR1Z681</accession>
<organism evidence="1 2">
    <name type="scientific">Hibiscus sabdariffa</name>
    <name type="common">roselle</name>
    <dbReference type="NCBI Taxonomy" id="183260"/>
    <lineage>
        <taxon>Eukaryota</taxon>
        <taxon>Viridiplantae</taxon>
        <taxon>Streptophyta</taxon>
        <taxon>Embryophyta</taxon>
        <taxon>Tracheophyta</taxon>
        <taxon>Spermatophyta</taxon>
        <taxon>Magnoliopsida</taxon>
        <taxon>eudicotyledons</taxon>
        <taxon>Gunneridae</taxon>
        <taxon>Pentapetalae</taxon>
        <taxon>rosids</taxon>
        <taxon>malvids</taxon>
        <taxon>Malvales</taxon>
        <taxon>Malvaceae</taxon>
        <taxon>Malvoideae</taxon>
        <taxon>Hibiscus</taxon>
    </lineage>
</organism>